<dbReference type="Gene3D" id="3.40.50.300">
    <property type="entry name" value="P-loop containing nucleotide triphosphate hydrolases"/>
    <property type="match status" value="2"/>
</dbReference>
<dbReference type="Pfam" id="PF00270">
    <property type="entry name" value="DEAD"/>
    <property type="match status" value="1"/>
</dbReference>
<evidence type="ECO:0000256" key="2">
    <source>
        <dbReference type="ARBA" id="ARBA00022741"/>
    </source>
</evidence>
<evidence type="ECO:0000256" key="10">
    <source>
        <dbReference type="RuleBase" id="RU365068"/>
    </source>
</evidence>
<name>A0A8X7U1B8_BRACI</name>
<feature type="transmembrane region" description="Helical" evidence="12">
    <location>
        <begin position="495"/>
        <end position="517"/>
    </location>
</feature>
<keyword evidence="5 10" id="KW-0067">ATP-binding</keyword>
<feature type="domain" description="DEAD-box RNA helicase Q" evidence="14">
    <location>
        <begin position="16"/>
        <end position="47"/>
    </location>
</feature>
<keyword evidence="12" id="KW-1133">Transmembrane helix</keyword>
<feature type="compositionally biased region" description="Polar residues" evidence="11">
    <location>
        <begin position="909"/>
        <end position="924"/>
    </location>
</feature>
<evidence type="ECO:0000256" key="8">
    <source>
        <dbReference type="ARBA" id="ARBA00047984"/>
    </source>
</evidence>
<dbReference type="Gene3D" id="1.10.10.580">
    <property type="entry name" value="Structural maintenance of chromosome 1. Chain E"/>
    <property type="match status" value="1"/>
</dbReference>
<feature type="short sequence motif" description="Q motif" evidence="9">
    <location>
        <begin position="16"/>
        <end position="47"/>
    </location>
</feature>
<dbReference type="SUPFAM" id="SSF52540">
    <property type="entry name" value="P-loop containing nucleoside triphosphate hydrolases"/>
    <property type="match status" value="2"/>
</dbReference>
<dbReference type="OrthoDB" id="10071381at2759"/>
<dbReference type="FunFam" id="1.10.10.580:FF:000007">
    <property type="entry name" value="Sister chromatid cohesion 1 protein 1"/>
    <property type="match status" value="1"/>
</dbReference>
<dbReference type="InterPro" id="IPR006910">
    <property type="entry name" value="Rad21_Rec8_N"/>
</dbReference>
<feature type="domain" description="Helicase ATP-binding" evidence="13">
    <location>
        <begin position="50"/>
        <end position="230"/>
    </location>
</feature>
<dbReference type="GO" id="GO:0005524">
    <property type="term" value="F:ATP binding"/>
    <property type="evidence" value="ECO:0007669"/>
    <property type="project" value="UniProtKB-UniRule"/>
</dbReference>
<dbReference type="InterPro" id="IPR011545">
    <property type="entry name" value="DEAD/DEAH_box_helicase_dom"/>
</dbReference>
<keyword evidence="2 10" id="KW-0547">Nucleotide-binding</keyword>
<evidence type="ECO:0000256" key="9">
    <source>
        <dbReference type="PROSITE-ProRule" id="PRU00552"/>
    </source>
</evidence>
<dbReference type="InterPro" id="IPR001650">
    <property type="entry name" value="Helicase_C-like"/>
</dbReference>
<comment type="catalytic activity">
    <reaction evidence="8 10">
        <text>ATP + H2O = ADP + phosphate + H(+)</text>
        <dbReference type="Rhea" id="RHEA:13065"/>
        <dbReference type="ChEBI" id="CHEBI:15377"/>
        <dbReference type="ChEBI" id="CHEBI:15378"/>
        <dbReference type="ChEBI" id="CHEBI:30616"/>
        <dbReference type="ChEBI" id="CHEBI:43474"/>
        <dbReference type="ChEBI" id="CHEBI:456216"/>
        <dbReference type="EC" id="3.6.4.13"/>
    </reaction>
</comment>
<evidence type="ECO:0000259" key="13">
    <source>
        <dbReference type="PROSITE" id="PS51192"/>
    </source>
</evidence>
<keyword evidence="6 10" id="KW-0694">RNA-binding</keyword>
<dbReference type="GO" id="GO:0003724">
    <property type="term" value="F:RNA helicase activity"/>
    <property type="evidence" value="ECO:0007669"/>
    <property type="project" value="UniProtKB-EC"/>
</dbReference>
<dbReference type="Pfam" id="PF00271">
    <property type="entry name" value="Helicase_C"/>
    <property type="match status" value="1"/>
</dbReference>
<dbReference type="PROSITE" id="PS51192">
    <property type="entry name" value="HELICASE_ATP_BIND_1"/>
    <property type="match status" value="1"/>
</dbReference>
<evidence type="ECO:0000256" key="12">
    <source>
        <dbReference type="SAM" id="Phobius"/>
    </source>
</evidence>
<dbReference type="Pfam" id="PF04825">
    <property type="entry name" value="Rad21_Rec8_N"/>
    <property type="match status" value="1"/>
</dbReference>
<dbReference type="InterPro" id="IPR027417">
    <property type="entry name" value="P-loop_NTPase"/>
</dbReference>
<evidence type="ECO:0000313" key="16">
    <source>
        <dbReference type="Proteomes" id="UP000886595"/>
    </source>
</evidence>
<dbReference type="Proteomes" id="UP000886595">
    <property type="component" value="Unassembled WGS sequence"/>
</dbReference>
<evidence type="ECO:0000256" key="7">
    <source>
        <dbReference type="ARBA" id="ARBA00038002"/>
    </source>
</evidence>
<organism evidence="15 16">
    <name type="scientific">Brassica carinata</name>
    <name type="common">Ethiopian mustard</name>
    <name type="synonym">Abyssinian cabbage</name>
    <dbReference type="NCBI Taxonomy" id="52824"/>
    <lineage>
        <taxon>Eukaryota</taxon>
        <taxon>Viridiplantae</taxon>
        <taxon>Streptophyta</taxon>
        <taxon>Embryophyta</taxon>
        <taxon>Tracheophyta</taxon>
        <taxon>Spermatophyta</taxon>
        <taxon>Magnoliopsida</taxon>
        <taxon>eudicotyledons</taxon>
        <taxon>Gunneridae</taxon>
        <taxon>Pentapetalae</taxon>
        <taxon>rosids</taxon>
        <taxon>malvids</taxon>
        <taxon>Brassicales</taxon>
        <taxon>Brassicaceae</taxon>
        <taxon>Brassiceae</taxon>
        <taxon>Brassica</taxon>
    </lineage>
</organism>
<feature type="compositionally biased region" description="Basic and acidic residues" evidence="11">
    <location>
        <begin position="822"/>
        <end position="833"/>
    </location>
</feature>
<evidence type="ECO:0000256" key="3">
    <source>
        <dbReference type="ARBA" id="ARBA00022801"/>
    </source>
</evidence>
<evidence type="ECO:0000256" key="5">
    <source>
        <dbReference type="ARBA" id="ARBA00022840"/>
    </source>
</evidence>
<comment type="function">
    <text evidence="10">RNA helicase.</text>
</comment>
<feature type="region of interest" description="Disordered" evidence="11">
    <location>
        <begin position="638"/>
        <end position="721"/>
    </location>
</feature>
<dbReference type="InterPro" id="IPR025313">
    <property type="entry name" value="SPB4-like_CTE"/>
</dbReference>
<dbReference type="SMART" id="SM00487">
    <property type="entry name" value="DEXDc"/>
    <property type="match status" value="1"/>
</dbReference>
<accession>A0A8X7U1B8</accession>
<dbReference type="CDD" id="cd17960">
    <property type="entry name" value="DEADc_DDX55"/>
    <property type="match status" value="1"/>
</dbReference>
<dbReference type="Pfam" id="PF13959">
    <property type="entry name" value="CTE_SPB4"/>
    <property type="match status" value="1"/>
</dbReference>
<evidence type="ECO:0000256" key="1">
    <source>
        <dbReference type="ARBA" id="ARBA00009870"/>
    </source>
</evidence>
<dbReference type="InterPro" id="IPR023093">
    <property type="entry name" value="ScpA-like_C"/>
</dbReference>
<dbReference type="AlphaFoldDB" id="A0A8X7U1B8"/>
<sequence>MDPSPNTNEALTETRFSDLKPPLSEDIIEALRRSGPPGFEFCTPVQAATISLLCSHKDVAVDAATGSGKTLAFVLPLVEILRRSTSYPPKPHQVMGVIISPTRELSTQIYNVAQPFVSTLPNVKSVLLVGGRDVRADMNTIEEEGCNVLIGTPGRLSDIMERMDDVLDFRSLEILILDEADRLLEMGFQKQVNSIISRLPKQRRTGLFSATQTEGVEELAKAGLRNPVRVEVRAESKSESSSQQLTNSKVPSGLHLEYLVCEADKKSSQLVDLLVQNKNKKLIVYFMTRASVDYWLLVLSKIPALKSTSLIPIHGDKKQNARDKALASFTKASSGVLLCTDEEDYVEFMRRRGVTCQEKKCSEEASDVIPFIRSLAMKDRAVYEKGLKAFVSFVHGYKKHECFYIFRWKSLEIGKLAMGYGLLHVPSMSELKQQRLSSEGFTPVEGVKLEDIKFKMAATLHAKINRKKLNKLDIIQICEEILNPSVPMALRLSGILMGIIMRCFLFFVFWVLMILSVEINGAWRTKAAPDPTLLPKGRTHARKEAVTLPEKDEADFGDFEQTRSQLPKFPNFMDFQQSYISMRLDEPNVNDIPEQEDLGQHFHQADAENITLFEYHASYQTNTETYDRFERFDIEGDDETQLNFNPGEGAQIPPILIPSPPRHHDFPEGGNPTSPQRQEQQEHGTDAFAEQMGEQNIPDREDQDIQRPTKRRTRRTATSAMDNEQTIIAGPQFQSWLQDTSHILLRGKKRKARGPASPSIEVTKRMKLPLTQLFEGPVDGSYPPQLMELWLKCTQPLQTSRSETGRPDLSAEQSPGFVQERMENHHQTDHHQGTETSFQSLGSPAERLRNALAEKDGSIEGLMAKSRASAENNNRQAADISVTPLYSGDDVRSMPSSTPSARGAASVNVEINSNRSRTTSMQHSSPRRGLEPVAEDRTWEHRAYDFEFSMLPEKGFTADNEVLAETGPTQTQKPVTTHTDEKITDSIKSHLKTHFETPGAPQVESLNKLAVGMKRNAAAQLFYQSCVLATRGVIKVEQTQPYGDILIARGPNM</sequence>
<dbReference type="PROSITE" id="PS51195">
    <property type="entry name" value="Q_MOTIF"/>
    <property type="match status" value="1"/>
</dbReference>
<keyword evidence="4 10" id="KW-0347">Helicase</keyword>
<keyword evidence="16" id="KW-1185">Reference proteome</keyword>
<dbReference type="GO" id="GO:0016787">
    <property type="term" value="F:hydrolase activity"/>
    <property type="evidence" value="ECO:0007669"/>
    <property type="project" value="UniProtKB-KW"/>
</dbReference>
<evidence type="ECO:0000256" key="6">
    <source>
        <dbReference type="ARBA" id="ARBA00022884"/>
    </source>
</evidence>
<comment type="similarity">
    <text evidence="7">Belongs to the DEAD box helicase family. DDX55/SPB4 subfamily.</text>
</comment>
<evidence type="ECO:0000313" key="15">
    <source>
        <dbReference type="EMBL" id="KAG2262650.1"/>
    </source>
</evidence>
<reference evidence="15 16" key="1">
    <citation type="submission" date="2020-02" db="EMBL/GenBank/DDBJ databases">
        <authorList>
            <person name="Ma Q."/>
            <person name="Huang Y."/>
            <person name="Song X."/>
            <person name="Pei D."/>
        </authorList>
    </citation>
    <scope>NUCLEOTIDE SEQUENCE [LARGE SCALE GENOMIC DNA]</scope>
    <source>
        <strain evidence="15">Sxm20200214</strain>
        <tissue evidence="15">Leaf</tissue>
    </source>
</reference>
<gene>
    <name evidence="15" type="ORF">Bca52824_069729</name>
</gene>
<dbReference type="GO" id="GO:0003723">
    <property type="term" value="F:RNA binding"/>
    <property type="evidence" value="ECO:0007669"/>
    <property type="project" value="UniProtKB-UniRule"/>
</dbReference>
<keyword evidence="12" id="KW-0812">Transmembrane</keyword>
<evidence type="ECO:0000259" key="14">
    <source>
        <dbReference type="PROSITE" id="PS51195"/>
    </source>
</evidence>
<feature type="compositionally biased region" description="Basic and acidic residues" evidence="11">
    <location>
        <begin position="697"/>
        <end position="707"/>
    </location>
</feature>
<evidence type="ECO:0000256" key="11">
    <source>
        <dbReference type="SAM" id="MobiDB-lite"/>
    </source>
</evidence>
<dbReference type="PANTHER" id="PTHR24031">
    <property type="entry name" value="RNA HELICASE"/>
    <property type="match status" value="1"/>
</dbReference>
<dbReference type="Pfam" id="PF04824">
    <property type="entry name" value="Rad21_Rec8"/>
    <property type="match status" value="1"/>
</dbReference>
<proteinExistence type="inferred from homology"/>
<dbReference type="EC" id="3.6.4.13" evidence="10"/>
<keyword evidence="12" id="KW-0472">Membrane</keyword>
<feature type="region of interest" description="Disordered" evidence="11">
    <location>
        <begin position="822"/>
        <end position="842"/>
    </location>
</feature>
<comment type="domain">
    <text evidence="10">The Q motif is unique to and characteristic of the DEAD box family of RNA helicases and controls ATP binding and hydrolysis.</text>
</comment>
<dbReference type="InterPro" id="IPR014014">
    <property type="entry name" value="RNA_helicase_DEAD_Q_motif"/>
</dbReference>
<feature type="region of interest" description="Disordered" evidence="11">
    <location>
        <begin position="868"/>
        <end position="934"/>
    </location>
</feature>
<dbReference type="FunFam" id="3.40.50.300:FF:000877">
    <property type="entry name" value="RNA helicase"/>
    <property type="match status" value="1"/>
</dbReference>
<dbReference type="InterPro" id="IPR000629">
    <property type="entry name" value="RNA-helicase_DEAD-box_CS"/>
</dbReference>
<dbReference type="SUPFAM" id="SSF46785">
    <property type="entry name" value="Winged helix' DNA-binding domain"/>
    <property type="match status" value="1"/>
</dbReference>
<protein>
    <recommendedName>
        <fullName evidence="10">ATP-dependent RNA helicase</fullName>
        <ecNumber evidence="10">3.6.4.13</ecNumber>
    </recommendedName>
</protein>
<comment type="similarity">
    <text evidence="1">Belongs to the rad21 family.</text>
</comment>
<evidence type="ECO:0000256" key="4">
    <source>
        <dbReference type="ARBA" id="ARBA00022806"/>
    </source>
</evidence>
<dbReference type="InterPro" id="IPR036390">
    <property type="entry name" value="WH_DNA-bd_sf"/>
</dbReference>
<dbReference type="InterPro" id="IPR006909">
    <property type="entry name" value="Rad21/Rec8_C_eu"/>
</dbReference>
<dbReference type="SMART" id="SM01178">
    <property type="entry name" value="DUF4217"/>
    <property type="match status" value="1"/>
</dbReference>
<comment type="caution">
    <text evidence="15">The sequence shown here is derived from an EMBL/GenBank/DDBJ whole genome shotgun (WGS) entry which is preliminary data.</text>
</comment>
<dbReference type="EMBL" id="JAAMPC010000014">
    <property type="protein sequence ID" value="KAG2262650.1"/>
    <property type="molecule type" value="Genomic_DNA"/>
</dbReference>
<dbReference type="PROSITE" id="PS00039">
    <property type="entry name" value="DEAD_ATP_HELICASE"/>
    <property type="match status" value="1"/>
</dbReference>
<keyword evidence="3 10" id="KW-0378">Hydrolase</keyword>
<dbReference type="InterPro" id="IPR014001">
    <property type="entry name" value="Helicase_ATP-bd"/>
</dbReference>